<keyword evidence="1" id="KW-0808">Transferase</keyword>
<proteinExistence type="predicted"/>
<dbReference type="GO" id="GO:0016740">
    <property type="term" value="F:transferase activity"/>
    <property type="evidence" value="ECO:0007669"/>
    <property type="project" value="UniProtKB-KW"/>
</dbReference>
<gene>
    <name evidence="1" type="ORF">SAMN05216226_1113</name>
</gene>
<keyword evidence="2" id="KW-1185">Reference proteome</keyword>
<dbReference type="PANTHER" id="PTHR34822">
    <property type="entry name" value="GRPB DOMAIN PROTEIN (AFU_ORTHOLOGUE AFUA_1G01530)"/>
    <property type="match status" value="1"/>
</dbReference>
<dbReference type="InterPro" id="IPR043519">
    <property type="entry name" value="NT_sf"/>
</dbReference>
<dbReference type="RefSeq" id="WP_092703188.1">
    <property type="nucleotide sequence ID" value="NZ_FNFC01000011.1"/>
</dbReference>
<dbReference type="Pfam" id="PF04229">
    <property type="entry name" value="GrpB"/>
    <property type="match status" value="1"/>
</dbReference>
<dbReference type="AlphaFoldDB" id="A0A1G8XCX5"/>
<dbReference type="PANTHER" id="PTHR34822:SF1">
    <property type="entry name" value="GRPB FAMILY PROTEIN"/>
    <property type="match status" value="1"/>
</dbReference>
<organism evidence="1 2">
    <name type="scientific">Halovenus aranensis</name>
    <dbReference type="NCBI Taxonomy" id="890420"/>
    <lineage>
        <taxon>Archaea</taxon>
        <taxon>Methanobacteriati</taxon>
        <taxon>Methanobacteriota</taxon>
        <taxon>Stenosarchaea group</taxon>
        <taxon>Halobacteria</taxon>
        <taxon>Halobacteriales</taxon>
        <taxon>Haloarculaceae</taxon>
        <taxon>Halovenus</taxon>
    </lineage>
</organism>
<accession>A0A1G8XCX5</accession>
<dbReference type="Proteomes" id="UP000198856">
    <property type="component" value="Unassembled WGS sequence"/>
</dbReference>
<reference evidence="1 2" key="1">
    <citation type="submission" date="2016-10" db="EMBL/GenBank/DDBJ databases">
        <authorList>
            <person name="de Groot N.N."/>
        </authorList>
    </citation>
    <scope>NUCLEOTIDE SEQUENCE [LARGE SCALE GENOMIC DNA]</scope>
    <source>
        <strain evidence="1 2">IBRC-M10015</strain>
    </source>
</reference>
<sequence length="172" mass="19653">MIGLERGRVELVPHDERWARLFEREADRLRSVLTDGVVTIEHVGSTAIAGVPAKPIIDILVVAETVGDRETWSRDLDALGYTFRPNDAVEDRHFFAKGPEDDRTHYLSITEAGSKTHTEQLAFRDYLREHPREARRYARVKAELAERFAEDRATYTESKSGFVRAILEQATE</sequence>
<dbReference type="STRING" id="890420.SAMN05216226_1113"/>
<dbReference type="SUPFAM" id="SSF81301">
    <property type="entry name" value="Nucleotidyltransferase"/>
    <property type="match status" value="1"/>
</dbReference>
<name>A0A1G8XCX5_9EURY</name>
<dbReference type="InterPro" id="IPR007344">
    <property type="entry name" value="GrpB/CoaE"/>
</dbReference>
<dbReference type="OrthoDB" id="330317at2157"/>
<dbReference type="EMBL" id="FNFC01000011">
    <property type="protein sequence ID" value="SDJ88246.1"/>
    <property type="molecule type" value="Genomic_DNA"/>
</dbReference>
<protein>
    <submittedName>
        <fullName evidence="1">GrpB domain, predicted nucleotidyltransferase, UPF0157 family</fullName>
    </submittedName>
</protein>
<evidence type="ECO:0000313" key="2">
    <source>
        <dbReference type="Proteomes" id="UP000198856"/>
    </source>
</evidence>
<dbReference type="Gene3D" id="3.30.460.10">
    <property type="entry name" value="Beta Polymerase, domain 2"/>
    <property type="match status" value="1"/>
</dbReference>
<evidence type="ECO:0000313" key="1">
    <source>
        <dbReference type="EMBL" id="SDJ88246.1"/>
    </source>
</evidence>